<dbReference type="Proteomes" id="UP001152795">
    <property type="component" value="Unassembled WGS sequence"/>
</dbReference>
<comment type="caution">
    <text evidence="2">The sequence shown here is derived from an EMBL/GenBank/DDBJ whole genome shotgun (WGS) entry which is preliminary data.</text>
</comment>
<dbReference type="Pfam" id="PF01894">
    <property type="entry name" value="YjbQ"/>
    <property type="match status" value="1"/>
</dbReference>
<dbReference type="PANTHER" id="PTHR30615">
    <property type="entry name" value="UNCHARACTERIZED PROTEIN YJBQ-RELATED"/>
    <property type="match status" value="1"/>
</dbReference>
<name>A0A6S7I816_PARCT</name>
<gene>
    <name evidence="2" type="ORF">PACLA_8A072902</name>
</gene>
<protein>
    <submittedName>
        <fullName evidence="2">UPF0047 -like</fullName>
    </submittedName>
</protein>
<dbReference type="Gene3D" id="2.60.120.460">
    <property type="entry name" value="YjbQ-like"/>
    <property type="match status" value="1"/>
</dbReference>
<keyword evidence="3" id="KW-1185">Reference proteome</keyword>
<dbReference type="AlphaFoldDB" id="A0A6S7I816"/>
<evidence type="ECO:0000313" key="2">
    <source>
        <dbReference type="EMBL" id="CAB4012080.1"/>
    </source>
</evidence>
<sequence length="121" mass="13575">MATLLIGDTKVPLKSLLLRSSHSVRNMSETVWNQTIVTIKAKSRGIHNITEEIQKLPQLTGYKIGLANLCLQHTSASLSLNECWDTTVRDDMEMMLNRLAPEDAPYKHQMEGPDDMPGIVQ</sequence>
<evidence type="ECO:0000313" key="3">
    <source>
        <dbReference type="Proteomes" id="UP001152795"/>
    </source>
</evidence>
<comment type="similarity">
    <text evidence="1">Belongs to the UPF0047 family.</text>
</comment>
<dbReference type="InterPro" id="IPR001602">
    <property type="entry name" value="UPF0047_YjbQ-like"/>
</dbReference>
<evidence type="ECO:0000256" key="1">
    <source>
        <dbReference type="ARBA" id="ARBA00005534"/>
    </source>
</evidence>
<dbReference type="InterPro" id="IPR035917">
    <property type="entry name" value="YjbQ-like_sf"/>
</dbReference>
<proteinExistence type="inferred from homology"/>
<dbReference type="OrthoDB" id="10255963at2759"/>
<reference evidence="2" key="1">
    <citation type="submission" date="2020-04" db="EMBL/GenBank/DDBJ databases">
        <authorList>
            <person name="Alioto T."/>
            <person name="Alioto T."/>
            <person name="Gomez Garrido J."/>
        </authorList>
    </citation>
    <scope>NUCLEOTIDE SEQUENCE</scope>
    <source>
        <strain evidence="2">A484AB</strain>
    </source>
</reference>
<dbReference type="SUPFAM" id="SSF111038">
    <property type="entry name" value="YjbQ-like"/>
    <property type="match status" value="1"/>
</dbReference>
<dbReference type="EMBL" id="CACRXK020007371">
    <property type="protein sequence ID" value="CAB4012080.1"/>
    <property type="molecule type" value="Genomic_DNA"/>
</dbReference>
<organism evidence="2 3">
    <name type="scientific">Paramuricea clavata</name>
    <name type="common">Red gorgonian</name>
    <name type="synonym">Violescent sea-whip</name>
    <dbReference type="NCBI Taxonomy" id="317549"/>
    <lineage>
        <taxon>Eukaryota</taxon>
        <taxon>Metazoa</taxon>
        <taxon>Cnidaria</taxon>
        <taxon>Anthozoa</taxon>
        <taxon>Octocorallia</taxon>
        <taxon>Malacalcyonacea</taxon>
        <taxon>Plexauridae</taxon>
        <taxon>Paramuricea</taxon>
    </lineage>
</organism>
<accession>A0A6S7I816</accession>
<dbReference type="PANTHER" id="PTHR30615:SF8">
    <property type="entry name" value="UPF0047 PROTEIN C4A8.02C"/>
    <property type="match status" value="1"/>
</dbReference>